<dbReference type="PANTHER" id="PTHR46704">
    <property type="entry name" value="CXC DOMAIN-CONTAINING PROTEIN-RELATED"/>
    <property type="match status" value="1"/>
</dbReference>
<keyword evidence="3" id="KW-1185">Reference proteome</keyword>
<proteinExistence type="predicted"/>
<organism evidence="2 3">
    <name type="scientific">Paramuricea clavata</name>
    <name type="common">Red gorgonian</name>
    <name type="synonym">Violescent sea-whip</name>
    <dbReference type="NCBI Taxonomy" id="317549"/>
    <lineage>
        <taxon>Eukaryota</taxon>
        <taxon>Metazoa</taxon>
        <taxon>Cnidaria</taxon>
        <taxon>Anthozoa</taxon>
        <taxon>Octocorallia</taxon>
        <taxon>Malacalcyonacea</taxon>
        <taxon>Plexauridae</taxon>
        <taxon>Paramuricea</taxon>
    </lineage>
</organism>
<feature type="compositionally biased region" description="Polar residues" evidence="1">
    <location>
        <begin position="335"/>
        <end position="344"/>
    </location>
</feature>
<feature type="region of interest" description="Disordered" evidence="1">
    <location>
        <begin position="95"/>
        <end position="129"/>
    </location>
</feature>
<name>A0A6S7IDI6_PARCT</name>
<evidence type="ECO:0000313" key="3">
    <source>
        <dbReference type="Proteomes" id="UP001152795"/>
    </source>
</evidence>
<dbReference type="PANTHER" id="PTHR46704:SF9">
    <property type="entry name" value="BHLH DOMAIN-CONTAINING PROTEIN"/>
    <property type="match status" value="1"/>
</dbReference>
<feature type="compositionally biased region" description="Basic and acidic residues" evidence="1">
    <location>
        <begin position="95"/>
        <end position="112"/>
    </location>
</feature>
<reference evidence="2" key="1">
    <citation type="submission" date="2020-04" db="EMBL/GenBank/DDBJ databases">
        <authorList>
            <person name="Alioto T."/>
            <person name="Alioto T."/>
            <person name="Gomez Garrido J."/>
        </authorList>
    </citation>
    <scope>NUCLEOTIDE SEQUENCE</scope>
    <source>
        <strain evidence="2">A484AB</strain>
    </source>
</reference>
<accession>A0A6S7IDI6</accession>
<dbReference type="OrthoDB" id="6086828at2759"/>
<feature type="region of interest" description="Disordered" evidence="1">
    <location>
        <begin position="324"/>
        <end position="346"/>
    </location>
</feature>
<protein>
    <submittedName>
        <fullName evidence="2">Uncharacterized protein</fullName>
    </submittedName>
</protein>
<dbReference type="Proteomes" id="UP001152795">
    <property type="component" value="Unassembled WGS sequence"/>
</dbReference>
<evidence type="ECO:0000256" key="1">
    <source>
        <dbReference type="SAM" id="MobiDB-lite"/>
    </source>
</evidence>
<evidence type="ECO:0000313" key="2">
    <source>
        <dbReference type="EMBL" id="CAB4017065.1"/>
    </source>
</evidence>
<dbReference type="EMBL" id="CACRXK020009386">
    <property type="protein sequence ID" value="CAB4017065.1"/>
    <property type="molecule type" value="Genomic_DNA"/>
</dbReference>
<gene>
    <name evidence="2" type="ORF">PACLA_8A065718</name>
</gene>
<dbReference type="AlphaFoldDB" id="A0A6S7IDI6"/>
<comment type="caution">
    <text evidence="2">The sequence shown here is derived from an EMBL/GenBank/DDBJ whole genome shotgun (WGS) entry which is preliminary data.</text>
</comment>
<sequence>MHIINNARGKLTSFTYTSWCNFVIFAAKWKKFICKEGEIAHDSEAKLDLRLDLQCETTHTDNDKTFLPIPAYCKFHRKCYNRFCNKQKLEREERRQAVRDENAQKDDCEPPHKERRLTRAHTSVGAPEKGRENVLPSVCIICKKAKYTYNRERKRNVEKLKRVETFTAGRLLEAAQLKERHDILVHLEGAGRDLPALEPRYHHSCYMNLTRFLSKPPKEMSEESLYYQKAYEKFCESIVLPKIIEAKEILLLTSLRESFIKIVKQVEGVDTSYRTSNLKQRMSKSYPQLQFTLAMPLGYIVYSGAYEASDLVRSALCQIDIDHDSQESEEDGSPHNASSAPQQSDPDELLTTFMSSQIVKNAVQDSLSTFHPPWPPTAEILNINTVKALVPHQLFNWIAWTTGLNDNPQADTYVTVKEVEEKKILAIAQDIMYLKANGRIATPKHHALSMTVRHMTGSSQLINILNGLGHSSSHSATLEHDTALALVELSRGELPVPKGIMDGLFTTMVWDNIDFGEETLSGKGTTHSTNGIIIQRKLTDEVMPNQGPAKSIPKKKQRSVEAPLTRWALPFCGTSRTKDGPECIGKDIDIESDPHCASRVNPKTLDQAYIMTRIKAADEEKTTIPSWTGFNTLLSTNIPRQSIIGYLPVIDASPTEMETVKTILVRSVQYADLLHLAVIVLVFDQAIYAKAQKIIWGDNDDELKKRLVVRLGSFHTKMSYLACIGQRYKDAGLSDIFVESELVASGSLAGVMNGKHYNRGVRAHKLASEAFQRLRFLKFLESIPEEESKEIQDIISKLYSTFPTKDYREILEDQKLSNVISAYDQFNQSQIQKNGNFAFWSSYIGMVEELLLFIRATREGNWLLHLSAVRNMLPWYFAYNRINYSRYLTAYYLEMCDLPKTHPDIHEKFMSGEFCVQRQSSHGFAQVECDLTIEQTCNRDSKTKGGLTGFTQHRGAVHRWILSQPARAAITNECKVMAGQNFDPRTRRELDNARIARDEDDIQKVITTIEAMVNPF</sequence>